<feature type="non-terminal residue" evidence="2">
    <location>
        <position position="151"/>
    </location>
</feature>
<proteinExistence type="predicted"/>
<evidence type="ECO:0000313" key="2">
    <source>
        <dbReference type="EMBL" id="EQD75079.1"/>
    </source>
</evidence>
<evidence type="ECO:0000256" key="1">
    <source>
        <dbReference type="SAM" id="MobiDB-lite"/>
    </source>
</evidence>
<gene>
    <name evidence="2" type="ORF">B1A_04149</name>
</gene>
<dbReference type="AlphaFoldDB" id="T1D0M7"/>
<feature type="compositionally biased region" description="Low complexity" evidence="1">
    <location>
        <begin position="137"/>
        <end position="151"/>
    </location>
</feature>
<name>T1D0M7_9ZZZZ</name>
<protein>
    <submittedName>
        <fullName evidence="2">Uncharacterized protein</fullName>
    </submittedName>
</protein>
<feature type="non-terminal residue" evidence="2">
    <location>
        <position position="1"/>
    </location>
</feature>
<dbReference type="EMBL" id="AUZX01003018">
    <property type="protein sequence ID" value="EQD75079.1"/>
    <property type="molecule type" value="Genomic_DNA"/>
</dbReference>
<sequence length="151" mass="17486">YNQAVMRVDPEVGAHVYFRRPAYHPYVARVSFNGGPGGVFARPDRGDFLAARERRFALTNQQRLNQRIAFHDRRLRADFNHGRPPIAATQRPGVFHGPGVFAARARFGARARYRPRMQYRGQQFRRPAARFQGPGVRAQRFGPQRQFRPQQ</sequence>
<comment type="caution">
    <text evidence="2">The sequence shown here is derived from an EMBL/GenBank/DDBJ whole genome shotgun (WGS) entry which is preliminary data.</text>
</comment>
<reference evidence="2" key="2">
    <citation type="journal article" date="2014" name="ISME J.">
        <title>Microbial stratification in low pH oxic and suboxic macroscopic growths along an acid mine drainage.</title>
        <authorList>
            <person name="Mendez-Garcia C."/>
            <person name="Mesa V."/>
            <person name="Sprenger R.R."/>
            <person name="Richter M."/>
            <person name="Diez M.S."/>
            <person name="Solano J."/>
            <person name="Bargiela R."/>
            <person name="Golyshina O.V."/>
            <person name="Manteca A."/>
            <person name="Ramos J.L."/>
            <person name="Gallego J.R."/>
            <person name="Llorente I."/>
            <person name="Martins Dos Santos V.A."/>
            <person name="Jensen O.N."/>
            <person name="Pelaez A.I."/>
            <person name="Sanchez J."/>
            <person name="Ferrer M."/>
        </authorList>
    </citation>
    <scope>NUCLEOTIDE SEQUENCE</scope>
</reference>
<accession>T1D0M7</accession>
<feature type="region of interest" description="Disordered" evidence="1">
    <location>
        <begin position="129"/>
        <end position="151"/>
    </location>
</feature>
<reference evidence="2" key="1">
    <citation type="submission" date="2013-08" db="EMBL/GenBank/DDBJ databases">
        <authorList>
            <person name="Mendez C."/>
            <person name="Richter M."/>
            <person name="Ferrer M."/>
            <person name="Sanchez J."/>
        </authorList>
    </citation>
    <scope>NUCLEOTIDE SEQUENCE</scope>
</reference>
<organism evidence="2">
    <name type="scientific">mine drainage metagenome</name>
    <dbReference type="NCBI Taxonomy" id="410659"/>
    <lineage>
        <taxon>unclassified sequences</taxon>
        <taxon>metagenomes</taxon>
        <taxon>ecological metagenomes</taxon>
    </lineage>
</organism>